<dbReference type="EMBL" id="MU266921">
    <property type="protein sequence ID" value="KAH7917842.1"/>
    <property type="molecule type" value="Genomic_DNA"/>
</dbReference>
<sequence>TTGYEEAAAQGCVAGLNAGLAALRRPPLRITRADGFVGVMIDDLVVKGAEEPYRMFTSRSEYRMTLRSDNADTRLTEIAHAAHAISPARWAAYTRDRAALAHGTALLEGVVLSPQGWEKYGFEVRKDATYTPFLPRQAADLAAFHADERLVLDARTDYAAVPGLSAEVRERLERVRPGSLGAAKRMEGMTPTALIYLLKHARRTWRAGGGGGEAGMAQGGGEEAGMTQGGGIEAGMTQGGVEAGNGRSGAEVGP</sequence>
<gene>
    <name evidence="1" type="ORF">BV22DRAFT_1052156</name>
</gene>
<protein>
    <submittedName>
        <fullName evidence="1">Uncharacterized protein</fullName>
    </submittedName>
</protein>
<keyword evidence="2" id="KW-1185">Reference proteome</keyword>
<evidence type="ECO:0000313" key="1">
    <source>
        <dbReference type="EMBL" id="KAH7917842.1"/>
    </source>
</evidence>
<feature type="non-terminal residue" evidence="1">
    <location>
        <position position="1"/>
    </location>
</feature>
<accession>A0ACB8AWT4</accession>
<dbReference type="Proteomes" id="UP000790709">
    <property type="component" value="Unassembled WGS sequence"/>
</dbReference>
<name>A0ACB8AWT4_9AGAM</name>
<comment type="caution">
    <text evidence="1">The sequence shown here is derived from an EMBL/GenBank/DDBJ whole genome shotgun (WGS) entry which is preliminary data.</text>
</comment>
<evidence type="ECO:0000313" key="2">
    <source>
        <dbReference type="Proteomes" id="UP000790709"/>
    </source>
</evidence>
<proteinExistence type="predicted"/>
<organism evidence="1 2">
    <name type="scientific">Leucogyrophana mollusca</name>
    <dbReference type="NCBI Taxonomy" id="85980"/>
    <lineage>
        <taxon>Eukaryota</taxon>
        <taxon>Fungi</taxon>
        <taxon>Dikarya</taxon>
        <taxon>Basidiomycota</taxon>
        <taxon>Agaricomycotina</taxon>
        <taxon>Agaricomycetes</taxon>
        <taxon>Agaricomycetidae</taxon>
        <taxon>Boletales</taxon>
        <taxon>Boletales incertae sedis</taxon>
        <taxon>Leucogyrophana</taxon>
    </lineage>
</organism>
<reference evidence="1" key="1">
    <citation type="journal article" date="2021" name="New Phytol.">
        <title>Evolutionary innovations through gain and loss of genes in the ectomycorrhizal Boletales.</title>
        <authorList>
            <person name="Wu G."/>
            <person name="Miyauchi S."/>
            <person name="Morin E."/>
            <person name="Kuo A."/>
            <person name="Drula E."/>
            <person name="Varga T."/>
            <person name="Kohler A."/>
            <person name="Feng B."/>
            <person name="Cao Y."/>
            <person name="Lipzen A."/>
            <person name="Daum C."/>
            <person name="Hundley H."/>
            <person name="Pangilinan J."/>
            <person name="Johnson J."/>
            <person name="Barry K."/>
            <person name="LaButti K."/>
            <person name="Ng V."/>
            <person name="Ahrendt S."/>
            <person name="Min B."/>
            <person name="Choi I.G."/>
            <person name="Park H."/>
            <person name="Plett J.M."/>
            <person name="Magnuson J."/>
            <person name="Spatafora J.W."/>
            <person name="Nagy L.G."/>
            <person name="Henrissat B."/>
            <person name="Grigoriev I.V."/>
            <person name="Yang Z.L."/>
            <person name="Xu J."/>
            <person name="Martin F.M."/>
        </authorList>
    </citation>
    <scope>NUCLEOTIDE SEQUENCE</scope>
    <source>
        <strain evidence="1">KUC20120723A-06</strain>
    </source>
</reference>